<reference evidence="2 3" key="1">
    <citation type="submission" date="2020-03" db="EMBL/GenBank/DDBJ databases">
        <title>Assessment of the enzymatic potential of alkaline-tolerant lipase obtained from Bacillus luteus H11 (technogenic soil) for the bioremediation of saline soils contaminated with petroleum substances.</title>
        <authorList>
            <person name="Kalwasinska A."/>
        </authorList>
    </citation>
    <scope>NUCLEOTIDE SEQUENCE [LARGE SCALE GENOMIC DNA]</scope>
    <source>
        <strain evidence="2 3">H11</strain>
    </source>
</reference>
<feature type="compositionally biased region" description="Basic and acidic residues" evidence="1">
    <location>
        <begin position="116"/>
        <end position="125"/>
    </location>
</feature>
<sequence>MFQYEGIINHRKLKSAGISSEVTTYTLSEEELAKYRGAGHMELTKEEYMKLRESGLKEKECAEKLDVSPARLSHMKNNKWGLRDWLPGVKKEKPIEAEQEIDGIEQKEPVPAQKPNEIEQKSNEMDQKAEKQDIEKLQAENEKLQQSKDYYFRHYEGALKSKGETEQRYHELRDSYDSLERAHDELKRKTNNAEPEESFDDIRPAHYHENGIDPFTFFRGNFAPVELSGYHRGSAIKYISRAGKKGDPLTDLRKAGAHLQEWISAIEGEDSGAQV</sequence>
<evidence type="ECO:0000313" key="2">
    <source>
        <dbReference type="EMBL" id="NJP37173.1"/>
    </source>
</evidence>
<keyword evidence="3" id="KW-1185">Reference proteome</keyword>
<accession>A0A969PSK6</accession>
<dbReference type="Proteomes" id="UP000752012">
    <property type="component" value="Unassembled WGS sequence"/>
</dbReference>
<comment type="caution">
    <text evidence="2">The sequence shown here is derived from an EMBL/GenBank/DDBJ whole genome shotgun (WGS) entry which is preliminary data.</text>
</comment>
<proteinExistence type="predicted"/>
<evidence type="ECO:0000256" key="1">
    <source>
        <dbReference type="SAM" id="MobiDB-lite"/>
    </source>
</evidence>
<evidence type="ECO:0000313" key="3">
    <source>
        <dbReference type="Proteomes" id="UP000752012"/>
    </source>
</evidence>
<dbReference type="Pfam" id="PF11753">
    <property type="entry name" value="DUF3310"/>
    <property type="match status" value="1"/>
</dbReference>
<dbReference type="RefSeq" id="WP_168005526.1">
    <property type="nucleotide sequence ID" value="NZ_JAATHJ010000006.1"/>
</dbReference>
<gene>
    <name evidence="2" type="ORF">HCN83_06170</name>
</gene>
<feature type="region of interest" description="Disordered" evidence="1">
    <location>
        <begin position="99"/>
        <end position="125"/>
    </location>
</feature>
<dbReference type="InterPro" id="IPR021739">
    <property type="entry name" value="SaV-like"/>
</dbReference>
<name>A0A969PSK6_9BACI</name>
<dbReference type="EMBL" id="JAATHJ010000006">
    <property type="protein sequence ID" value="NJP37173.1"/>
    <property type="molecule type" value="Genomic_DNA"/>
</dbReference>
<protein>
    <submittedName>
        <fullName evidence="2">DUF3310 domain-containing protein</fullName>
    </submittedName>
</protein>
<dbReference type="AlphaFoldDB" id="A0A969PSK6"/>
<organism evidence="2 3">
    <name type="scientific">Alkalicoccus luteus</name>
    <dbReference type="NCBI Taxonomy" id="1237094"/>
    <lineage>
        <taxon>Bacteria</taxon>
        <taxon>Bacillati</taxon>
        <taxon>Bacillota</taxon>
        <taxon>Bacilli</taxon>
        <taxon>Bacillales</taxon>
        <taxon>Bacillaceae</taxon>
        <taxon>Alkalicoccus</taxon>
    </lineage>
</organism>